<dbReference type="InterPro" id="IPR045306">
    <property type="entry name" value="SDH-like"/>
</dbReference>
<proteinExistence type="inferred from homology"/>
<dbReference type="STRING" id="930090.W6ZGY3"/>
<comment type="cofactor">
    <cofactor evidence="1 8">
        <name>Zn(2+)</name>
        <dbReference type="ChEBI" id="CHEBI:29105"/>
    </cofactor>
</comment>
<evidence type="ECO:0000256" key="4">
    <source>
        <dbReference type="ARBA" id="ARBA00022723"/>
    </source>
</evidence>
<evidence type="ECO:0000256" key="6">
    <source>
        <dbReference type="ARBA" id="ARBA00023002"/>
    </source>
</evidence>
<evidence type="ECO:0000256" key="5">
    <source>
        <dbReference type="ARBA" id="ARBA00022833"/>
    </source>
</evidence>
<dbReference type="SUPFAM" id="SSF50129">
    <property type="entry name" value="GroES-like"/>
    <property type="match status" value="1"/>
</dbReference>
<keyword evidence="5 8" id="KW-0862">Zinc</keyword>
<dbReference type="InterPro" id="IPR011032">
    <property type="entry name" value="GroES-like_sf"/>
</dbReference>
<dbReference type="Proteomes" id="UP000054032">
    <property type="component" value="Unassembled WGS sequence"/>
</dbReference>
<dbReference type="SUPFAM" id="SSF51735">
    <property type="entry name" value="NAD(P)-binding Rossmann-fold domains"/>
    <property type="match status" value="1"/>
</dbReference>
<evidence type="ECO:0000259" key="10">
    <source>
        <dbReference type="Pfam" id="PF00107"/>
    </source>
</evidence>
<dbReference type="InterPro" id="IPR013154">
    <property type="entry name" value="ADH-like_N"/>
</dbReference>
<dbReference type="InterPro" id="IPR013149">
    <property type="entry name" value="ADH-like_C"/>
</dbReference>
<dbReference type="InterPro" id="IPR002328">
    <property type="entry name" value="ADH_Zn_CS"/>
</dbReference>
<dbReference type="InterPro" id="IPR036291">
    <property type="entry name" value="NAD(P)-bd_dom_sf"/>
</dbReference>
<dbReference type="GeneID" id="19123631"/>
<comment type="pathway">
    <text evidence="2">Carbohydrate degradation.</text>
</comment>
<evidence type="ECO:0000256" key="1">
    <source>
        <dbReference type="ARBA" id="ARBA00001947"/>
    </source>
</evidence>
<evidence type="ECO:0000313" key="12">
    <source>
        <dbReference type="EMBL" id="EUC42781.1"/>
    </source>
</evidence>
<dbReference type="AlphaFoldDB" id="W6ZGY3"/>
<feature type="domain" description="Alcohol dehydrogenase-like N-terminal" evidence="11">
    <location>
        <begin position="49"/>
        <end position="161"/>
    </location>
</feature>
<dbReference type="GO" id="GO:0008270">
    <property type="term" value="F:zinc ion binding"/>
    <property type="evidence" value="ECO:0007669"/>
    <property type="project" value="InterPro"/>
</dbReference>
<dbReference type="GO" id="GO:0006062">
    <property type="term" value="P:sorbitol catabolic process"/>
    <property type="evidence" value="ECO:0007669"/>
    <property type="project" value="TreeGrafter"/>
</dbReference>
<organism evidence="12 13">
    <name type="scientific">Bipolaris oryzae ATCC 44560</name>
    <dbReference type="NCBI Taxonomy" id="930090"/>
    <lineage>
        <taxon>Eukaryota</taxon>
        <taxon>Fungi</taxon>
        <taxon>Dikarya</taxon>
        <taxon>Ascomycota</taxon>
        <taxon>Pezizomycotina</taxon>
        <taxon>Dothideomycetes</taxon>
        <taxon>Pleosporomycetidae</taxon>
        <taxon>Pleosporales</taxon>
        <taxon>Pleosporineae</taxon>
        <taxon>Pleosporaceae</taxon>
        <taxon>Bipolaris</taxon>
    </lineage>
</organism>
<dbReference type="Gene3D" id="3.40.50.720">
    <property type="entry name" value="NAD(P)-binding Rossmann-like Domain"/>
    <property type="match status" value="1"/>
</dbReference>
<evidence type="ECO:0000256" key="8">
    <source>
        <dbReference type="RuleBase" id="RU361277"/>
    </source>
</evidence>
<dbReference type="RefSeq" id="XP_007690691.1">
    <property type="nucleotide sequence ID" value="XM_007692501.1"/>
</dbReference>
<dbReference type="KEGG" id="bor:COCMIDRAFT_39193"/>
<dbReference type="FunFam" id="3.40.50.720:FF:000068">
    <property type="entry name" value="Sorbitol dehydrogenase"/>
    <property type="match status" value="1"/>
</dbReference>
<evidence type="ECO:0000259" key="11">
    <source>
        <dbReference type="Pfam" id="PF08240"/>
    </source>
</evidence>
<evidence type="ECO:0000313" key="13">
    <source>
        <dbReference type="Proteomes" id="UP000054032"/>
    </source>
</evidence>
<dbReference type="Gene3D" id="3.90.180.10">
    <property type="entry name" value="Medium-chain alcohol dehydrogenases, catalytic domain"/>
    <property type="match status" value="1"/>
</dbReference>
<dbReference type="Pfam" id="PF08240">
    <property type="entry name" value="ADH_N"/>
    <property type="match status" value="1"/>
</dbReference>
<dbReference type="EMBL" id="KI964049">
    <property type="protein sequence ID" value="EUC42781.1"/>
    <property type="molecule type" value="Genomic_DNA"/>
</dbReference>
<dbReference type="PANTHER" id="PTHR43161">
    <property type="entry name" value="SORBITOL DEHYDROGENASE"/>
    <property type="match status" value="1"/>
</dbReference>
<dbReference type="eggNOG" id="KOG0024">
    <property type="taxonomic scope" value="Eukaryota"/>
</dbReference>
<dbReference type="HOGENOM" id="CLU_026673_11_5_1"/>
<keyword evidence="6" id="KW-0560">Oxidoreductase</keyword>
<protein>
    <recommendedName>
        <fullName evidence="14">Enoyl reductase (ER) domain-containing protein</fullName>
    </recommendedName>
</protein>
<keyword evidence="4 8" id="KW-0479">Metal-binding</keyword>
<keyword evidence="13" id="KW-1185">Reference proteome</keyword>
<feature type="domain" description="Alcohol dehydrogenase-like C-terminal" evidence="10">
    <location>
        <begin position="200"/>
        <end position="312"/>
    </location>
</feature>
<dbReference type="CDD" id="cd05285">
    <property type="entry name" value="sorbitol_DH"/>
    <property type="match status" value="1"/>
</dbReference>
<dbReference type="Pfam" id="PF00107">
    <property type="entry name" value="ADH_zinc_N"/>
    <property type="match status" value="1"/>
</dbReference>
<sequence>MNSETTSSAPKQTSTVRTTIKTSLPNPSLQVTADHQLKLQEAPVYVPAKGEVLLHIKATGVCGSDIHFWKAGRIGSLIVEGDCILGHEASGIVLQCGEDVTTLQPGDRVAVEPGVPCGTCFLCMDGRYNLCEDVQFAGVYPYGGTVQRFKCHPARWCHKLPSNISYAEGALLEPLSVVMHGIKSAGLSLGRGAVICGAGPIGLIALAAARASGAHPLVITDLEPKRLDFAKRFVPSAHIYQVERDLDALGNAKKIRELFDFGNVGEYGAPETVLECTGVENSVVTAAYTARRGGTVMVIGVGKDIMNNLPFMHLSLAECLAGGILDLKPLVSHTFPLEKALDALHTCADLRNGSIKVQIIDEVDDVL</sequence>
<evidence type="ECO:0000256" key="2">
    <source>
        <dbReference type="ARBA" id="ARBA00004921"/>
    </source>
</evidence>
<dbReference type="OrthoDB" id="2148442at2759"/>
<reference evidence="12 13" key="1">
    <citation type="journal article" date="2013" name="PLoS Genet.">
        <title>Comparative genome structure, secondary metabolite, and effector coding capacity across Cochliobolus pathogens.</title>
        <authorList>
            <person name="Condon B.J."/>
            <person name="Leng Y."/>
            <person name="Wu D."/>
            <person name="Bushley K.E."/>
            <person name="Ohm R.A."/>
            <person name="Otillar R."/>
            <person name="Martin J."/>
            <person name="Schackwitz W."/>
            <person name="Grimwood J."/>
            <person name="MohdZainudin N."/>
            <person name="Xue C."/>
            <person name="Wang R."/>
            <person name="Manning V.A."/>
            <person name="Dhillon B."/>
            <person name="Tu Z.J."/>
            <person name="Steffenson B.J."/>
            <person name="Salamov A."/>
            <person name="Sun H."/>
            <person name="Lowry S."/>
            <person name="LaButti K."/>
            <person name="Han J."/>
            <person name="Copeland A."/>
            <person name="Lindquist E."/>
            <person name="Barry K."/>
            <person name="Schmutz J."/>
            <person name="Baker S.E."/>
            <person name="Ciuffetti L.M."/>
            <person name="Grigoriev I.V."/>
            <person name="Zhong S."/>
            <person name="Turgeon B.G."/>
        </authorList>
    </citation>
    <scope>NUCLEOTIDE SEQUENCE [LARGE SCALE GENOMIC DNA]</scope>
    <source>
        <strain evidence="12 13">ATCC 44560</strain>
    </source>
</reference>
<evidence type="ECO:0008006" key="14">
    <source>
        <dbReference type="Google" id="ProtNLM"/>
    </source>
</evidence>
<evidence type="ECO:0000256" key="3">
    <source>
        <dbReference type="ARBA" id="ARBA00008072"/>
    </source>
</evidence>
<name>W6ZGY3_COCMI</name>
<dbReference type="PROSITE" id="PS00059">
    <property type="entry name" value="ADH_ZINC"/>
    <property type="match status" value="1"/>
</dbReference>
<feature type="region of interest" description="Disordered" evidence="9">
    <location>
        <begin position="1"/>
        <end position="23"/>
    </location>
</feature>
<dbReference type="GO" id="GO:0003939">
    <property type="term" value="F:L-iditol 2-dehydrogenase (NAD+) activity"/>
    <property type="evidence" value="ECO:0007669"/>
    <property type="project" value="TreeGrafter"/>
</dbReference>
<evidence type="ECO:0000256" key="9">
    <source>
        <dbReference type="SAM" id="MobiDB-lite"/>
    </source>
</evidence>
<keyword evidence="7" id="KW-0520">NAD</keyword>
<accession>W6ZGY3</accession>
<dbReference type="PANTHER" id="PTHR43161:SF4">
    <property type="entry name" value="D-XYLULOSE REDUCTASE"/>
    <property type="match status" value="1"/>
</dbReference>
<evidence type="ECO:0000256" key="7">
    <source>
        <dbReference type="ARBA" id="ARBA00023027"/>
    </source>
</evidence>
<comment type="similarity">
    <text evidence="3 8">Belongs to the zinc-containing alcohol dehydrogenase family.</text>
</comment>
<gene>
    <name evidence="12" type="ORF">COCMIDRAFT_39193</name>
</gene>